<dbReference type="RefSeq" id="WP_310070352.1">
    <property type="nucleotide sequence ID" value="NZ_JAVDVX010000002.1"/>
</dbReference>
<dbReference type="InterPro" id="IPR019734">
    <property type="entry name" value="TPR_rpt"/>
</dbReference>
<dbReference type="InterPro" id="IPR017560">
    <property type="entry name" value="Cyt_c_biogenesis_CcmI"/>
</dbReference>
<feature type="domain" description="Cytochrome c-type biogenesis protein H Ig-like" evidence="8">
    <location>
        <begin position="315"/>
        <end position="421"/>
    </location>
</feature>
<keyword evidence="3" id="KW-0201">Cytochrome c-type biogenesis</keyword>
<dbReference type="PANTHER" id="PTHR47870">
    <property type="entry name" value="CYTOCHROME C-TYPE BIOGENESIS PROTEIN CCMH"/>
    <property type="match status" value="1"/>
</dbReference>
<keyword evidence="11" id="KW-1185">Reference proteome</keyword>
<evidence type="ECO:0000256" key="1">
    <source>
        <dbReference type="ARBA" id="ARBA00004196"/>
    </source>
</evidence>
<dbReference type="PROSITE" id="PS50005">
    <property type="entry name" value="TPR"/>
    <property type="match status" value="1"/>
</dbReference>
<protein>
    <submittedName>
        <fullName evidence="10">Cytochrome c-type biogenesis protein CcmH</fullName>
    </submittedName>
</protein>
<feature type="domain" description="Cytochrome c-type biogenesis protein H TPR" evidence="9">
    <location>
        <begin position="152"/>
        <end position="280"/>
    </location>
</feature>
<evidence type="ECO:0000256" key="6">
    <source>
        <dbReference type="SAM" id="Coils"/>
    </source>
</evidence>
<dbReference type="Proteomes" id="UP001253595">
    <property type="component" value="Unassembled WGS sequence"/>
</dbReference>
<evidence type="ECO:0000313" key="11">
    <source>
        <dbReference type="Proteomes" id="UP001253595"/>
    </source>
</evidence>
<dbReference type="SMART" id="SM00028">
    <property type="entry name" value="TPR"/>
    <property type="match status" value="2"/>
</dbReference>
<evidence type="ECO:0000259" key="8">
    <source>
        <dbReference type="Pfam" id="PF23892"/>
    </source>
</evidence>
<dbReference type="Pfam" id="PF23892">
    <property type="entry name" value="Ig_CycH"/>
    <property type="match status" value="1"/>
</dbReference>
<keyword evidence="7" id="KW-0472">Membrane</keyword>
<keyword evidence="7" id="KW-0812">Transmembrane</keyword>
<dbReference type="InterPro" id="IPR051263">
    <property type="entry name" value="C-type_cytochrome_biogenesis"/>
</dbReference>
<keyword evidence="6" id="KW-0175">Coiled coil</keyword>
<proteinExistence type="predicted"/>
<feature type="coiled-coil region" evidence="6">
    <location>
        <begin position="39"/>
        <end position="85"/>
    </location>
</feature>
<comment type="caution">
    <text evidence="10">The sequence shown here is derived from an EMBL/GenBank/DDBJ whole genome shotgun (WGS) entry which is preliminary data.</text>
</comment>
<keyword evidence="4 5" id="KW-0802">TPR repeat</keyword>
<dbReference type="InterPro" id="IPR011990">
    <property type="entry name" value="TPR-like_helical_dom_sf"/>
</dbReference>
<evidence type="ECO:0000256" key="2">
    <source>
        <dbReference type="ARBA" id="ARBA00022737"/>
    </source>
</evidence>
<evidence type="ECO:0000256" key="5">
    <source>
        <dbReference type="PROSITE-ProRule" id="PRU00339"/>
    </source>
</evidence>
<name>A0ABU1UW17_9GAMM</name>
<feature type="repeat" description="TPR" evidence="5">
    <location>
        <begin position="174"/>
        <end position="207"/>
    </location>
</feature>
<comment type="subcellular location">
    <subcellularLocation>
        <location evidence="1">Cell envelope</location>
    </subcellularLocation>
</comment>
<dbReference type="Pfam" id="PF23914">
    <property type="entry name" value="TPR_CcmH_CycH"/>
    <property type="match status" value="1"/>
</dbReference>
<dbReference type="InterPro" id="IPR056412">
    <property type="entry name" value="Ig_CycH"/>
</dbReference>
<gene>
    <name evidence="10" type="ORF">J2X05_001362</name>
</gene>
<keyword evidence="7" id="KW-1133">Transmembrane helix</keyword>
<dbReference type="InterPro" id="IPR056413">
    <property type="entry name" value="TPR_CcmH_CycH"/>
</dbReference>
<evidence type="ECO:0000256" key="3">
    <source>
        <dbReference type="ARBA" id="ARBA00022748"/>
    </source>
</evidence>
<evidence type="ECO:0000256" key="4">
    <source>
        <dbReference type="ARBA" id="ARBA00022803"/>
    </source>
</evidence>
<sequence>MMSLWVGVALLSVLALGFIFWPLVRYGKQQNGQSNEVVADRLAENVRLFREHIAELEVQLTAGRIDQEQFEQLKLEQERALLEDEADIRAAQQSRTLGAGLKTLSIIGVLLITVSWGLYQHLGSSADVEIRLAQELKQELDNKDYEAGRNPDPVRAREMVRLIQARLADEPEQLQYWFFLARMQMDLNDFGQAVNAYQQVLQRDASSAMVMAELAQAMFLRDDRKMSQPITDLVEKALKAEPDNTMALGLAGIDAFGKKDYVNAIKYWERTVKLTGQDSPGSQALVAGIERAATLYFAEGGTEASLAAARAGRQLTINVSLAEGVTASPEQIVFVYARTWQGAKMPLAITRVPVSELPKRVVLTEAMAMTPAMSLGSVDNVEVVARISQDGTATAKAGDWQGSFGPVDMKAVPPDVNVKIDQKVTQ</sequence>
<feature type="transmembrane region" description="Helical" evidence="7">
    <location>
        <begin position="6"/>
        <end position="24"/>
    </location>
</feature>
<dbReference type="EMBL" id="JAVDVX010000002">
    <property type="protein sequence ID" value="MDR7089356.1"/>
    <property type="molecule type" value="Genomic_DNA"/>
</dbReference>
<dbReference type="PANTHER" id="PTHR47870:SF4">
    <property type="entry name" value="CYTOCHROME C-TYPE BIOGENESIS PROTEIN CYCH"/>
    <property type="match status" value="1"/>
</dbReference>
<organism evidence="10 11">
    <name type="scientific">Cellvibrio fibrivorans</name>
    <dbReference type="NCBI Taxonomy" id="126350"/>
    <lineage>
        <taxon>Bacteria</taxon>
        <taxon>Pseudomonadati</taxon>
        <taxon>Pseudomonadota</taxon>
        <taxon>Gammaproteobacteria</taxon>
        <taxon>Cellvibrionales</taxon>
        <taxon>Cellvibrionaceae</taxon>
        <taxon>Cellvibrio</taxon>
    </lineage>
</organism>
<dbReference type="SUPFAM" id="SSF48452">
    <property type="entry name" value="TPR-like"/>
    <property type="match status" value="1"/>
</dbReference>
<dbReference type="Gene3D" id="1.25.40.10">
    <property type="entry name" value="Tetratricopeptide repeat domain"/>
    <property type="match status" value="1"/>
</dbReference>
<evidence type="ECO:0000313" key="10">
    <source>
        <dbReference type="EMBL" id="MDR7089356.1"/>
    </source>
</evidence>
<reference evidence="10 11" key="1">
    <citation type="submission" date="2023-07" db="EMBL/GenBank/DDBJ databases">
        <title>Sorghum-associated microbial communities from plants grown in Nebraska, USA.</title>
        <authorList>
            <person name="Schachtman D."/>
        </authorList>
    </citation>
    <scope>NUCLEOTIDE SEQUENCE [LARGE SCALE GENOMIC DNA]</scope>
    <source>
        <strain evidence="10 11">BE190</strain>
    </source>
</reference>
<evidence type="ECO:0000259" key="9">
    <source>
        <dbReference type="Pfam" id="PF23914"/>
    </source>
</evidence>
<feature type="transmembrane region" description="Helical" evidence="7">
    <location>
        <begin position="99"/>
        <end position="119"/>
    </location>
</feature>
<evidence type="ECO:0000256" key="7">
    <source>
        <dbReference type="SAM" id="Phobius"/>
    </source>
</evidence>
<dbReference type="NCBIfam" id="TIGR03142">
    <property type="entry name" value="cytochro_ccmI"/>
    <property type="match status" value="1"/>
</dbReference>
<accession>A0ABU1UW17</accession>
<keyword evidence="2" id="KW-0677">Repeat</keyword>